<dbReference type="Proteomes" id="UP001301797">
    <property type="component" value="Chromosome"/>
</dbReference>
<keyword evidence="2" id="KW-1185">Reference proteome</keyword>
<dbReference type="AlphaFoldDB" id="A0AA97FAD2"/>
<proteinExistence type="predicted"/>
<dbReference type="RefSeq" id="WP_317137373.1">
    <property type="nucleotide sequence ID" value="NZ_CP043875.1"/>
</dbReference>
<dbReference type="KEGG" id="mefw:F1737_03375"/>
<dbReference type="GeneID" id="85229178"/>
<accession>A0AA97FAD2</accession>
<reference evidence="1 2" key="1">
    <citation type="submission" date="2019-09" db="EMBL/GenBank/DDBJ databases">
        <title>The complete genome of Methanoplanus sp. FWC-SCC4.</title>
        <authorList>
            <person name="Chen S.-C."/>
            <person name="Zhou Y.-Z."/>
            <person name="Lai M.-C."/>
        </authorList>
    </citation>
    <scope>NUCLEOTIDE SEQUENCE [LARGE SCALE GENOMIC DNA]</scope>
    <source>
        <strain evidence="1 2">FWC-SCC4</strain>
    </source>
</reference>
<protein>
    <submittedName>
        <fullName evidence="1">Uncharacterized protein</fullName>
    </submittedName>
</protein>
<name>A0AA97FAD2_9EURY</name>
<sequence length="94" mass="10775">MSVCVNYEKCPFLKKYRSELEENNNLKNSIQFYCMGGWDDRCTRRSIAEVLGGSEYVPVNMMPEGRPLPGTGVEGWSEEILILAQKYTGLDFRD</sequence>
<dbReference type="EMBL" id="CP043875">
    <property type="protein sequence ID" value="WOF15800.1"/>
    <property type="molecule type" value="Genomic_DNA"/>
</dbReference>
<gene>
    <name evidence="1" type="ORF">F1737_03375</name>
</gene>
<organism evidence="1 2">
    <name type="scientific">Methanochimaera problematica</name>
    <dbReference type="NCBI Taxonomy" id="2609417"/>
    <lineage>
        <taxon>Archaea</taxon>
        <taxon>Methanobacteriati</taxon>
        <taxon>Methanobacteriota</taxon>
        <taxon>Stenosarchaea group</taxon>
        <taxon>Methanomicrobia</taxon>
        <taxon>Methanomicrobiales</taxon>
        <taxon>Methanomicrobiaceae</taxon>
        <taxon>Methanochimaera</taxon>
    </lineage>
</organism>
<evidence type="ECO:0000313" key="1">
    <source>
        <dbReference type="EMBL" id="WOF15800.1"/>
    </source>
</evidence>
<evidence type="ECO:0000313" key="2">
    <source>
        <dbReference type="Proteomes" id="UP001301797"/>
    </source>
</evidence>